<comment type="caution">
    <text evidence="2">The sequence shown here is derived from an EMBL/GenBank/DDBJ whole genome shotgun (WGS) entry which is preliminary data.</text>
</comment>
<dbReference type="EMBL" id="CAUYUJ010013447">
    <property type="protein sequence ID" value="CAK0836234.1"/>
    <property type="molecule type" value="Genomic_DNA"/>
</dbReference>
<reference evidence="2" key="1">
    <citation type="submission" date="2023-10" db="EMBL/GenBank/DDBJ databases">
        <authorList>
            <person name="Chen Y."/>
            <person name="Shah S."/>
            <person name="Dougan E. K."/>
            <person name="Thang M."/>
            <person name="Chan C."/>
        </authorList>
    </citation>
    <scope>NUCLEOTIDE SEQUENCE [LARGE SCALE GENOMIC DNA]</scope>
</reference>
<dbReference type="Proteomes" id="UP001189429">
    <property type="component" value="Unassembled WGS sequence"/>
</dbReference>
<evidence type="ECO:0000256" key="1">
    <source>
        <dbReference type="SAM" id="MobiDB-lite"/>
    </source>
</evidence>
<feature type="non-terminal residue" evidence="2">
    <location>
        <position position="1"/>
    </location>
</feature>
<gene>
    <name evidence="2" type="ORF">PCOR1329_LOCUS32796</name>
</gene>
<accession>A0ABN9SUY2</accession>
<feature type="region of interest" description="Disordered" evidence="1">
    <location>
        <begin position="473"/>
        <end position="504"/>
    </location>
</feature>
<keyword evidence="3" id="KW-1185">Reference proteome</keyword>
<proteinExistence type="predicted"/>
<evidence type="ECO:0000313" key="3">
    <source>
        <dbReference type="Proteomes" id="UP001189429"/>
    </source>
</evidence>
<evidence type="ECO:0000313" key="2">
    <source>
        <dbReference type="EMBL" id="CAK0836234.1"/>
    </source>
</evidence>
<protein>
    <submittedName>
        <fullName evidence="2">Uncharacterized protein</fullName>
    </submittedName>
</protein>
<sequence length="593" mass="63555">AVCPPAWLPPEGADVCPPCPEAPPCEAAPTVCAAAEPAPVEDSGPPRLRVLNGMALLPHYVEQEWWRRLRPGQRLVVRYSDDPVDHERVLLYPSLPPGTWAARTPDGDEYEEDFAGANPQTGQGWPRPIYRFRAALTAEELRAAIRRGRALVEARLPGIAPEAPAEVAGPGDALVEWATFFGEARRPASLRLRGKQSLAPLEDDRVWVVAEPTESAAVGTAVDRADPRIVPATALAGLFVFAEGPRRVEALLADDLPGYAARRRREMGLSDFPAAEAERDGPGPAGAADLRERLGRAADAGGGPRPDRASGTAAPPPGGAGADGGDLRILEVDYDAQGERYKPFRTACRESSQEAFPDQPIEGPASALTACKNMERTNGDPRPWLRDFLRSKGFGDNDRVNLGGLMCLETAARRIAGLVAVYSDPAKPVRGRARLYTGAACSDDIAGQALQQFATRKIKGQQEAQVALAFGKGPQRMDGDAMTAPTAGENPVPGRDSGGARGRLAASRRAGELFPLPRWRLPELPAAGSARNLALRRRERLVFKMGHEAVDALNWLAGFRSGPSYFEPDSMQGEVLERICELASSGARALTPQ</sequence>
<organism evidence="2 3">
    <name type="scientific">Prorocentrum cordatum</name>
    <dbReference type="NCBI Taxonomy" id="2364126"/>
    <lineage>
        <taxon>Eukaryota</taxon>
        <taxon>Sar</taxon>
        <taxon>Alveolata</taxon>
        <taxon>Dinophyceae</taxon>
        <taxon>Prorocentrales</taxon>
        <taxon>Prorocentraceae</taxon>
        <taxon>Prorocentrum</taxon>
    </lineage>
</organism>
<feature type="region of interest" description="Disordered" evidence="1">
    <location>
        <begin position="297"/>
        <end position="326"/>
    </location>
</feature>
<name>A0ABN9SUY2_9DINO</name>